<proteinExistence type="predicted"/>
<dbReference type="Proteomes" id="UP000572635">
    <property type="component" value="Unassembled WGS sequence"/>
</dbReference>
<feature type="compositionally biased region" description="Basic and acidic residues" evidence="1">
    <location>
        <begin position="14"/>
        <end position="29"/>
    </location>
</feature>
<dbReference type="EMBL" id="JACHDB010000001">
    <property type="protein sequence ID" value="MBB5430186.1"/>
    <property type="molecule type" value="Genomic_DNA"/>
</dbReference>
<name>A0A7W8QH03_9ACTN</name>
<dbReference type="AlphaFoldDB" id="A0A7W8QH03"/>
<keyword evidence="3" id="KW-1185">Reference proteome</keyword>
<comment type="caution">
    <text evidence="2">The sequence shown here is derived from an EMBL/GenBank/DDBJ whole genome shotgun (WGS) entry which is preliminary data.</text>
</comment>
<evidence type="ECO:0000256" key="1">
    <source>
        <dbReference type="SAM" id="MobiDB-lite"/>
    </source>
</evidence>
<protein>
    <recommendedName>
        <fullName evidence="4">L-2-amino-thiazoline-4-carboxylic acid hydrolase</fullName>
    </recommendedName>
</protein>
<dbReference type="RefSeq" id="WP_184387878.1">
    <property type="nucleotide sequence ID" value="NZ_BAAAJD010000071.1"/>
</dbReference>
<evidence type="ECO:0000313" key="2">
    <source>
        <dbReference type="EMBL" id="MBB5430186.1"/>
    </source>
</evidence>
<evidence type="ECO:0000313" key="3">
    <source>
        <dbReference type="Proteomes" id="UP000572635"/>
    </source>
</evidence>
<organism evidence="2 3">
    <name type="scientific">Nocardiopsis composta</name>
    <dbReference type="NCBI Taxonomy" id="157465"/>
    <lineage>
        <taxon>Bacteria</taxon>
        <taxon>Bacillati</taxon>
        <taxon>Actinomycetota</taxon>
        <taxon>Actinomycetes</taxon>
        <taxon>Streptosporangiales</taxon>
        <taxon>Nocardiopsidaceae</taxon>
        <taxon>Nocardiopsis</taxon>
    </lineage>
</organism>
<sequence length="236" mass="26182">MHEDTITPAPAPDRTARDGTAHEQKDPAQRARLWRRRLFEAEAGLTRFVAETRAGSHLNELLKVKREIFESLPAAAGEDQWKSAFFRAQALMEKYVVGHFGHGALKAWAASNSAVYDAIDAEPRHDALVPLERLAGQAALYESDTRWRERGRDRAVLQIRHCAIWDYRELARNRGVTITLRSPCEYCVPATTAMITHKGLSAGHELTEDESGHGCVWTASRGLDGQTTEDGHSAGG</sequence>
<evidence type="ECO:0008006" key="4">
    <source>
        <dbReference type="Google" id="ProtNLM"/>
    </source>
</evidence>
<accession>A0A7W8QH03</accession>
<reference evidence="2 3" key="1">
    <citation type="submission" date="2020-08" db="EMBL/GenBank/DDBJ databases">
        <title>Sequencing the genomes of 1000 actinobacteria strains.</title>
        <authorList>
            <person name="Klenk H.-P."/>
        </authorList>
    </citation>
    <scope>NUCLEOTIDE SEQUENCE [LARGE SCALE GENOMIC DNA]</scope>
    <source>
        <strain evidence="2 3">DSM 44551</strain>
    </source>
</reference>
<feature type="region of interest" description="Disordered" evidence="1">
    <location>
        <begin position="1"/>
        <end position="29"/>
    </location>
</feature>
<gene>
    <name evidence="2" type="ORF">HDA36_000270</name>
</gene>